<evidence type="ECO:0008006" key="4">
    <source>
        <dbReference type="Google" id="ProtNLM"/>
    </source>
</evidence>
<keyword evidence="1" id="KW-1133">Transmembrane helix</keyword>
<evidence type="ECO:0000313" key="2">
    <source>
        <dbReference type="EMBL" id="OGM09402.1"/>
    </source>
</evidence>
<proteinExistence type="predicted"/>
<dbReference type="AlphaFoldDB" id="A0A1F7X2U5"/>
<name>A0A1F7X2U5_9BACT</name>
<evidence type="ECO:0000313" key="3">
    <source>
        <dbReference type="Proteomes" id="UP000176778"/>
    </source>
</evidence>
<protein>
    <recommendedName>
        <fullName evidence="4">Glycosyltransferase RgtA/B/C/D-like domain-containing protein</fullName>
    </recommendedName>
</protein>
<reference evidence="2 3" key="1">
    <citation type="journal article" date="2016" name="Nat. Commun.">
        <title>Thousands of microbial genomes shed light on interconnected biogeochemical processes in an aquifer system.</title>
        <authorList>
            <person name="Anantharaman K."/>
            <person name="Brown C.T."/>
            <person name="Hug L.A."/>
            <person name="Sharon I."/>
            <person name="Castelle C.J."/>
            <person name="Probst A.J."/>
            <person name="Thomas B.C."/>
            <person name="Singh A."/>
            <person name="Wilkins M.J."/>
            <person name="Karaoz U."/>
            <person name="Brodie E.L."/>
            <person name="Williams K.H."/>
            <person name="Hubbard S.S."/>
            <person name="Banfield J.F."/>
        </authorList>
    </citation>
    <scope>NUCLEOTIDE SEQUENCE [LARGE SCALE GENOMIC DNA]</scope>
</reference>
<feature type="transmembrane region" description="Helical" evidence="1">
    <location>
        <begin position="26"/>
        <end position="44"/>
    </location>
</feature>
<dbReference type="Proteomes" id="UP000176778">
    <property type="component" value="Unassembled WGS sequence"/>
</dbReference>
<dbReference type="EMBL" id="MGFR01000005">
    <property type="protein sequence ID" value="OGM09402.1"/>
    <property type="molecule type" value="Genomic_DNA"/>
</dbReference>
<dbReference type="STRING" id="1802479.A2Y68_00315"/>
<gene>
    <name evidence="2" type="ORF">A2Y68_00315</name>
</gene>
<keyword evidence="1" id="KW-0812">Transmembrane</keyword>
<feature type="transmembrane region" description="Helical" evidence="1">
    <location>
        <begin position="160"/>
        <end position="177"/>
    </location>
</feature>
<evidence type="ECO:0000256" key="1">
    <source>
        <dbReference type="SAM" id="Phobius"/>
    </source>
</evidence>
<comment type="caution">
    <text evidence="2">The sequence shown here is derived from an EMBL/GenBank/DDBJ whole genome shotgun (WGS) entry which is preliminary data.</text>
</comment>
<accession>A0A1F7X2U5</accession>
<sequence length="206" mass="24407">MFFLIVLPLLVAIINSWTYRIYQTSGLLVFLLVAQTVIFYLALIKKNKKSLVALIFVVFAFYTLISIKDFDLGIIKFPSSTPETLKVERRQLYYKTELNWYYWNRYGKIYFDKIKPLFDKYTQRLYSGLDFTWYFADYRLILFPFFVVGLIHLLKSANKFIFAILLLSFFIQGAVHLKEAGYIFYYPFINGAIALGVYKILKNDKE</sequence>
<organism evidence="2 3">
    <name type="scientific">Candidatus Woesebacteria bacterium RBG_13_46_13</name>
    <dbReference type="NCBI Taxonomy" id="1802479"/>
    <lineage>
        <taxon>Bacteria</taxon>
        <taxon>Candidatus Woeseibacteriota</taxon>
    </lineage>
</organism>
<keyword evidence="1" id="KW-0472">Membrane</keyword>
<feature type="transmembrane region" description="Helical" evidence="1">
    <location>
        <begin position="183"/>
        <end position="201"/>
    </location>
</feature>
<feature type="transmembrane region" description="Helical" evidence="1">
    <location>
        <begin position="131"/>
        <end position="153"/>
    </location>
</feature>
<feature type="transmembrane region" description="Helical" evidence="1">
    <location>
        <begin position="51"/>
        <end position="67"/>
    </location>
</feature>